<feature type="transmembrane region" description="Helical" evidence="8">
    <location>
        <begin position="101"/>
        <end position="122"/>
    </location>
</feature>
<dbReference type="Proteomes" id="UP001500767">
    <property type="component" value="Unassembled WGS sequence"/>
</dbReference>
<evidence type="ECO:0000256" key="5">
    <source>
        <dbReference type="ARBA" id="ARBA00022989"/>
    </source>
</evidence>
<comment type="similarity">
    <text evidence="2">Belongs to the DoxX family.</text>
</comment>
<evidence type="ECO:0000256" key="6">
    <source>
        <dbReference type="ARBA" id="ARBA00023136"/>
    </source>
</evidence>
<feature type="region of interest" description="Disordered" evidence="7">
    <location>
        <begin position="1"/>
        <end position="49"/>
    </location>
</feature>
<gene>
    <name evidence="9" type="ORF">GCM10022197_38100</name>
</gene>
<keyword evidence="4 8" id="KW-0812">Transmembrane</keyword>
<keyword evidence="3" id="KW-1003">Cell membrane</keyword>
<evidence type="ECO:0000256" key="1">
    <source>
        <dbReference type="ARBA" id="ARBA00004651"/>
    </source>
</evidence>
<dbReference type="EMBL" id="BAAAYR010000005">
    <property type="protein sequence ID" value="GAA3577237.1"/>
    <property type="molecule type" value="Genomic_DNA"/>
</dbReference>
<evidence type="ECO:0000256" key="7">
    <source>
        <dbReference type="SAM" id="MobiDB-lite"/>
    </source>
</evidence>
<accession>A0ABP6Y685</accession>
<evidence type="ECO:0000256" key="8">
    <source>
        <dbReference type="SAM" id="Phobius"/>
    </source>
</evidence>
<name>A0ABP6Y685_9ACTN</name>
<feature type="transmembrane region" description="Helical" evidence="8">
    <location>
        <begin position="156"/>
        <end position="181"/>
    </location>
</feature>
<organism evidence="9 10">
    <name type="scientific">Microlunatus spumicola</name>
    <dbReference type="NCBI Taxonomy" id="81499"/>
    <lineage>
        <taxon>Bacteria</taxon>
        <taxon>Bacillati</taxon>
        <taxon>Actinomycetota</taxon>
        <taxon>Actinomycetes</taxon>
        <taxon>Propionibacteriales</taxon>
        <taxon>Propionibacteriaceae</taxon>
        <taxon>Microlunatus</taxon>
    </lineage>
</organism>
<dbReference type="InterPro" id="IPR032808">
    <property type="entry name" value="DoxX"/>
</dbReference>
<evidence type="ECO:0008006" key="11">
    <source>
        <dbReference type="Google" id="ProtNLM"/>
    </source>
</evidence>
<keyword evidence="5 8" id="KW-1133">Transmembrane helix</keyword>
<feature type="transmembrane region" description="Helical" evidence="8">
    <location>
        <begin position="57"/>
        <end position="75"/>
    </location>
</feature>
<evidence type="ECO:0000256" key="3">
    <source>
        <dbReference type="ARBA" id="ARBA00022475"/>
    </source>
</evidence>
<protein>
    <recommendedName>
        <fullName evidence="11">Oxidoreductase</fullName>
    </recommendedName>
</protein>
<dbReference type="RefSeq" id="WP_204911203.1">
    <property type="nucleotide sequence ID" value="NZ_BAAAYR010000005.1"/>
</dbReference>
<comment type="caution">
    <text evidence="9">The sequence shown here is derived from an EMBL/GenBank/DDBJ whole genome shotgun (WGS) entry which is preliminary data.</text>
</comment>
<feature type="transmembrane region" description="Helical" evidence="8">
    <location>
        <begin position="129"/>
        <end position="150"/>
    </location>
</feature>
<reference evidence="10" key="1">
    <citation type="journal article" date="2019" name="Int. J. Syst. Evol. Microbiol.">
        <title>The Global Catalogue of Microorganisms (GCM) 10K type strain sequencing project: providing services to taxonomists for standard genome sequencing and annotation.</title>
        <authorList>
            <consortium name="The Broad Institute Genomics Platform"/>
            <consortium name="The Broad Institute Genome Sequencing Center for Infectious Disease"/>
            <person name="Wu L."/>
            <person name="Ma J."/>
        </authorList>
    </citation>
    <scope>NUCLEOTIDE SEQUENCE [LARGE SCALE GENOMIC DNA]</scope>
    <source>
        <strain evidence="10">JCM 16540</strain>
    </source>
</reference>
<feature type="compositionally biased region" description="Low complexity" evidence="7">
    <location>
        <begin position="15"/>
        <end position="30"/>
    </location>
</feature>
<dbReference type="PANTHER" id="PTHR33452">
    <property type="entry name" value="OXIDOREDUCTASE CATD-RELATED"/>
    <property type="match status" value="1"/>
</dbReference>
<evidence type="ECO:0000313" key="10">
    <source>
        <dbReference type="Proteomes" id="UP001500767"/>
    </source>
</evidence>
<evidence type="ECO:0000256" key="2">
    <source>
        <dbReference type="ARBA" id="ARBA00006679"/>
    </source>
</evidence>
<keyword evidence="6 8" id="KW-0472">Membrane</keyword>
<comment type="subcellular location">
    <subcellularLocation>
        <location evidence="1">Cell membrane</location>
        <topology evidence="1">Multi-pass membrane protein</topology>
    </subcellularLocation>
</comment>
<dbReference type="PANTHER" id="PTHR33452:SF1">
    <property type="entry name" value="INNER MEMBRANE PROTEIN YPHA-RELATED"/>
    <property type="match status" value="1"/>
</dbReference>
<proteinExistence type="inferred from homology"/>
<keyword evidence="10" id="KW-1185">Reference proteome</keyword>
<sequence length="199" mass="20293">MSSSYTPPTRPDGYSTSTSGTSGSNGTSSTYAPATRTGDTDPDVKPVKPRGHARADLGLLLLRLGLAAIMLAHGYQKLVLQGGFAGTQGGFAQMGVPYPQVAGILIIVLELAGGVAMAFGLLTVVVGLCYAAAMAVAIVFVHLANGFFVAQGGYELAGLTGVVALVLAISGAGAISLDRALFGAKRRRRVREAREAGVL</sequence>
<dbReference type="Pfam" id="PF07681">
    <property type="entry name" value="DoxX"/>
    <property type="match status" value="1"/>
</dbReference>
<evidence type="ECO:0000313" key="9">
    <source>
        <dbReference type="EMBL" id="GAA3577237.1"/>
    </source>
</evidence>
<evidence type="ECO:0000256" key="4">
    <source>
        <dbReference type="ARBA" id="ARBA00022692"/>
    </source>
</evidence>
<dbReference type="InterPro" id="IPR051907">
    <property type="entry name" value="DoxX-like_oxidoreductase"/>
</dbReference>